<organism evidence="8 9">
    <name type="scientific">Aphanocapsa feldmannii 277cV</name>
    <dbReference type="NCBI Taxonomy" id="2507553"/>
    <lineage>
        <taxon>Bacteria</taxon>
        <taxon>Bacillati</taxon>
        <taxon>Cyanobacteriota</taxon>
        <taxon>Cyanophyceae</taxon>
        <taxon>Oscillatoriophycideae</taxon>
        <taxon>Chroococcales</taxon>
        <taxon>Microcystaceae</taxon>
        <taxon>Aphanocapsa</taxon>
    </lineage>
</organism>
<dbReference type="GO" id="GO:0008168">
    <property type="term" value="F:methyltransferase activity"/>
    <property type="evidence" value="ECO:0007669"/>
    <property type="project" value="UniProtKB-KW"/>
</dbReference>
<dbReference type="CDD" id="cd02440">
    <property type="entry name" value="AdoMet_MTases"/>
    <property type="match status" value="1"/>
</dbReference>
<keyword evidence="5" id="KW-0443">Lipid metabolism</keyword>
<dbReference type="InterPro" id="IPR057206">
    <property type="entry name" value="DUF7884"/>
</dbReference>
<dbReference type="GO" id="GO:0032259">
    <property type="term" value="P:methylation"/>
    <property type="evidence" value="ECO:0007669"/>
    <property type="project" value="UniProtKB-KW"/>
</dbReference>
<dbReference type="Pfam" id="PF02353">
    <property type="entry name" value="CMAS"/>
    <property type="match status" value="1"/>
</dbReference>
<dbReference type="Proteomes" id="UP000317990">
    <property type="component" value="Unassembled WGS sequence"/>
</dbReference>
<evidence type="ECO:0000256" key="6">
    <source>
        <dbReference type="PIRSR" id="PIRSR003085-1"/>
    </source>
</evidence>
<reference evidence="8 9" key="1">
    <citation type="journal article" date="2019" name="mSystems">
        <title>Life at home and on the roam: Genomic adaptions reflect the dual lifestyle of an intracellular, facultative symbiont.</title>
        <authorList>
            <person name="Burgsdorf I."/>
        </authorList>
    </citation>
    <scope>NUCLEOTIDE SEQUENCE [LARGE SCALE GENOMIC DNA]</scope>
    <source>
        <strain evidence="8">277cV</strain>
    </source>
</reference>
<dbReference type="PIRSF" id="PIRSF003085">
    <property type="entry name" value="CMAS"/>
    <property type="match status" value="1"/>
</dbReference>
<comment type="similarity">
    <text evidence="1">Belongs to the CFA/CMAS family.</text>
</comment>
<dbReference type="Gene3D" id="3.40.50.150">
    <property type="entry name" value="Vaccinia Virus protein VP39"/>
    <property type="match status" value="1"/>
</dbReference>
<dbReference type="AlphaFoldDB" id="A0A524RNK8"/>
<proteinExistence type="inferred from homology"/>
<feature type="active site" evidence="6">
    <location>
        <position position="356"/>
    </location>
</feature>
<dbReference type="InterPro" id="IPR029063">
    <property type="entry name" value="SAM-dependent_MTases_sf"/>
</dbReference>
<evidence type="ECO:0000256" key="1">
    <source>
        <dbReference type="ARBA" id="ARBA00010815"/>
    </source>
</evidence>
<sequence>MNTQLLDKFIRKGRLTLIDHRGLVTVFGEGSPSVSWRLNNASTLSTILRNPQFQLGETYMAGEWDVVEGSLHDIITILRINLENNLAGRGHWYKLFSLLGGWNDIAASRRNVIHHYNLDEILFRTCLDENMHYSCAYFPDPEMSLEKAQAAKCHHIAAKLDLKPGQSVLDIGCGWGSLAIYLAEHFDVSVTGITLSSEQLRVAEERVRQRGLAKRIRFLLVDYREHADVYDRVVSVGMFEHVGKHNYKTFFNKLTAFLKPHGVALLHTISSKSMPRSVNPWIRRYIFPGGYIPSLSDIAPAVEQARLVSADIEVLRLHYALTLKAWNMRFQRNRQQFVDSKGERFCRMWEFYLVSCQTAFEVSNLVVLQWLLSKDIQAVPITRDYLYR</sequence>
<evidence type="ECO:0000313" key="8">
    <source>
        <dbReference type="EMBL" id="TGG92643.1"/>
    </source>
</evidence>
<comment type="caution">
    <text evidence="8">The sequence shown here is derived from an EMBL/GenBank/DDBJ whole genome shotgun (WGS) entry which is preliminary data.</text>
</comment>
<gene>
    <name evidence="8" type="ORF">ERJ67_05390</name>
</gene>
<dbReference type="InterPro" id="IPR050723">
    <property type="entry name" value="CFA/CMAS"/>
</dbReference>
<dbReference type="SUPFAM" id="SSF53335">
    <property type="entry name" value="S-adenosyl-L-methionine-dependent methyltransferases"/>
    <property type="match status" value="1"/>
</dbReference>
<protein>
    <submittedName>
        <fullName evidence="8">Class I SAM-dependent methyltransferase</fullName>
    </submittedName>
</protein>
<evidence type="ECO:0000259" key="7">
    <source>
        <dbReference type="Pfam" id="PF25371"/>
    </source>
</evidence>
<evidence type="ECO:0000256" key="4">
    <source>
        <dbReference type="ARBA" id="ARBA00022691"/>
    </source>
</evidence>
<keyword evidence="4" id="KW-0949">S-adenosyl-L-methionine</keyword>
<dbReference type="EMBL" id="SRMO01000059">
    <property type="protein sequence ID" value="TGG92643.1"/>
    <property type="molecule type" value="Genomic_DNA"/>
</dbReference>
<feature type="domain" description="DUF7884" evidence="7">
    <location>
        <begin position="24"/>
        <end position="78"/>
    </location>
</feature>
<dbReference type="PANTHER" id="PTHR43667">
    <property type="entry name" value="CYCLOPROPANE-FATTY-ACYL-PHOSPHOLIPID SYNTHASE"/>
    <property type="match status" value="1"/>
</dbReference>
<accession>A0A524RNK8</accession>
<dbReference type="InterPro" id="IPR003333">
    <property type="entry name" value="CMAS"/>
</dbReference>
<keyword evidence="3 8" id="KW-0808">Transferase</keyword>
<keyword evidence="2 8" id="KW-0489">Methyltransferase</keyword>
<evidence type="ECO:0000256" key="5">
    <source>
        <dbReference type="ARBA" id="ARBA00023098"/>
    </source>
</evidence>
<evidence type="ECO:0000256" key="3">
    <source>
        <dbReference type="ARBA" id="ARBA00022679"/>
    </source>
</evidence>
<dbReference type="PANTHER" id="PTHR43667:SF1">
    <property type="entry name" value="CYCLOPROPANE-FATTY-ACYL-PHOSPHOLIPID SYNTHASE"/>
    <property type="match status" value="1"/>
</dbReference>
<dbReference type="GO" id="GO:0008610">
    <property type="term" value="P:lipid biosynthetic process"/>
    <property type="evidence" value="ECO:0007669"/>
    <property type="project" value="InterPro"/>
</dbReference>
<evidence type="ECO:0000256" key="2">
    <source>
        <dbReference type="ARBA" id="ARBA00022603"/>
    </source>
</evidence>
<evidence type="ECO:0000313" key="9">
    <source>
        <dbReference type="Proteomes" id="UP000317990"/>
    </source>
</evidence>
<name>A0A524RNK8_9CHRO</name>
<dbReference type="Pfam" id="PF25371">
    <property type="entry name" value="DUF7884"/>
    <property type="match status" value="1"/>
</dbReference>